<feature type="transmembrane region" description="Helical" evidence="9">
    <location>
        <begin position="431"/>
        <end position="452"/>
    </location>
</feature>
<comment type="similarity">
    <text evidence="2">Belongs to the amino acid/polyamine transporter 2 family.</text>
</comment>
<evidence type="ECO:0000256" key="7">
    <source>
        <dbReference type="ARBA" id="ARBA00023136"/>
    </source>
</evidence>
<evidence type="ECO:0000256" key="9">
    <source>
        <dbReference type="SAM" id="Phobius"/>
    </source>
</evidence>
<evidence type="ECO:0000259" key="10">
    <source>
        <dbReference type="Pfam" id="PF01490"/>
    </source>
</evidence>
<feature type="transmembrane region" description="Helical" evidence="9">
    <location>
        <begin position="570"/>
        <end position="592"/>
    </location>
</feature>
<evidence type="ECO:0000256" key="3">
    <source>
        <dbReference type="ARBA" id="ARBA00022448"/>
    </source>
</evidence>
<keyword evidence="7 9" id="KW-0472">Membrane</keyword>
<feature type="compositionally biased region" description="Basic and acidic residues" evidence="8">
    <location>
        <begin position="61"/>
        <end position="72"/>
    </location>
</feature>
<evidence type="ECO:0000313" key="12">
    <source>
        <dbReference type="Proteomes" id="UP000703269"/>
    </source>
</evidence>
<name>A0A9P3L9J4_9APHY</name>
<dbReference type="OrthoDB" id="655540at2759"/>
<dbReference type="EMBL" id="BPQB01000003">
    <property type="protein sequence ID" value="GJE86038.1"/>
    <property type="molecule type" value="Genomic_DNA"/>
</dbReference>
<feature type="transmembrane region" description="Helical" evidence="9">
    <location>
        <begin position="604"/>
        <end position="624"/>
    </location>
</feature>
<feature type="transmembrane region" description="Helical" evidence="9">
    <location>
        <begin position="472"/>
        <end position="491"/>
    </location>
</feature>
<feature type="transmembrane region" description="Helical" evidence="9">
    <location>
        <begin position="387"/>
        <end position="411"/>
    </location>
</feature>
<feature type="region of interest" description="Disordered" evidence="8">
    <location>
        <begin position="181"/>
        <end position="204"/>
    </location>
</feature>
<feature type="transmembrane region" description="Helical" evidence="9">
    <location>
        <begin position="344"/>
        <end position="367"/>
    </location>
</feature>
<feature type="transmembrane region" description="Helical" evidence="9">
    <location>
        <begin position="247"/>
        <end position="269"/>
    </location>
</feature>
<evidence type="ECO:0000256" key="2">
    <source>
        <dbReference type="ARBA" id="ARBA00008066"/>
    </source>
</evidence>
<dbReference type="PANTHER" id="PTHR22950:SF692">
    <property type="entry name" value="TRANSMEMBRANE AMINO ACID TRANSPORTER FAMILY PROTEIN"/>
    <property type="match status" value="1"/>
</dbReference>
<gene>
    <name evidence="11" type="ORF">PsYK624_021180</name>
</gene>
<comment type="subcellular location">
    <subcellularLocation>
        <location evidence="1">Membrane</location>
        <topology evidence="1">Multi-pass membrane protein</topology>
    </subcellularLocation>
</comment>
<feature type="compositionally biased region" description="Polar residues" evidence="8">
    <location>
        <begin position="94"/>
        <end position="105"/>
    </location>
</feature>
<keyword evidence="6 9" id="KW-1133">Transmembrane helix</keyword>
<keyword evidence="3" id="KW-0813">Transport</keyword>
<feature type="region of interest" description="Disordered" evidence="8">
    <location>
        <begin position="32"/>
        <end position="72"/>
    </location>
</feature>
<feature type="compositionally biased region" description="Low complexity" evidence="8">
    <location>
        <begin position="33"/>
        <end position="42"/>
    </location>
</feature>
<dbReference type="GO" id="GO:0015179">
    <property type="term" value="F:L-amino acid transmembrane transporter activity"/>
    <property type="evidence" value="ECO:0007669"/>
    <property type="project" value="TreeGrafter"/>
</dbReference>
<feature type="domain" description="Amino acid transporter transmembrane" evidence="10">
    <location>
        <begin position="213"/>
        <end position="598"/>
    </location>
</feature>
<feature type="transmembrane region" description="Helical" evidence="9">
    <location>
        <begin position="544"/>
        <end position="564"/>
    </location>
</feature>
<dbReference type="Pfam" id="PF01490">
    <property type="entry name" value="Aa_trans"/>
    <property type="match status" value="1"/>
</dbReference>
<dbReference type="PANTHER" id="PTHR22950">
    <property type="entry name" value="AMINO ACID TRANSPORTER"/>
    <property type="match status" value="1"/>
</dbReference>
<sequence length="629" mass="67707">MSSFQGSFVFGSHSTSGVRDAFEAYRRSQRYLSDTVSASASATDDEWDDYDRESVIEDEPREDRDVEERLPHAVEYDPHAVVGNLQWDEDLTPGPSSAPTDTPSGPRQYVIPPRPARHDTEDTIVPRAASPRYPLAVSPRLAREDTPLLHKATSLTFAEPPRPSADNGVLPSIAMPVDGPPQTLVRRTSQVSARERRGSTGSRAAKAVQAGHSTFGQTLFNAIAILLGIGMLSEPLAFAYAGWIGGMFLMVFYGYITCYTAKILAHIILDDAKLRSYADIGRKAFGPRSSPLISALFCLELFTVSVALVTLYGDSLHAVLPVYSSNAYKILGLAVLVPTVLMPLSLLSYTSILGILSTLFLVAVMFIDGLSKKEAPGSLWEPAHTSLSFAGVGQLGLSFGLIMAGFSGHAVIPSLARDMIDPTQFDVMIDWAFAIATAIYTTIGVTGYLMFGNDVSDEFSQELMRIPGYNPVLNRIALWGLVIAPLSKFALATRPLNITLEIILGIEVNSASADDHGISSKTNSPHVGNDATPPSERRVALKRLFTIVERALFTVASVAVSILVPEFSSMMAFLGSFSAFLLCVIGPVSAKVALTGRWTFWDSLLLLVGTIMAAWGTGAAFWSAGEGGV</sequence>
<keyword evidence="12" id="KW-1185">Reference proteome</keyword>
<evidence type="ECO:0000313" key="11">
    <source>
        <dbReference type="EMBL" id="GJE86038.1"/>
    </source>
</evidence>
<protein>
    <submittedName>
        <fullName evidence="11">Amino acid transporter</fullName>
    </submittedName>
</protein>
<evidence type="ECO:0000256" key="8">
    <source>
        <dbReference type="SAM" id="MobiDB-lite"/>
    </source>
</evidence>
<organism evidence="11 12">
    <name type="scientific">Phanerochaete sordida</name>
    <dbReference type="NCBI Taxonomy" id="48140"/>
    <lineage>
        <taxon>Eukaryota</taxon>
        <taxon>Fungi</taxon>
        <taxon>Dikarya</taxon>
        <taxon>Basidiomycota</taxon>
        <taxon>Agaricomycotina</taxon>
        <taxon>Agaricomycetes</taxon>
        <taxon>Polyporales</taxon>
        <taxon>Phanerochaetaceae</taxon>
        <taxon>Phanerochaete</taxon>
    </lineage>
</organism>
<comment type="caution">
    <text evidence="11">The sequence shown here is derived from an EMBL/GenBank/DDBJ whole genome shotgun (WGS) entry which is preliminary data.</text>
</comment>
<feature type="compositionally biased region" description="Acidic residues" evidence="8">
    <location>
        <begin position="43"/>
        <end position="60"/>
    </location>
</feature>
<proteinExistence type="inferred from homology"/>
<dbReference type="Proteomes" id="UP000703269">
    <property type="component" value="Unassembled WGS sequence"/>
</dbReference>
<evidence type="ECO:0000256" key="6">
    <source>
        <dbReference type="ARBA" id="ARBA00022989"/>
    </source>
</evidence>
<dbReference type="AlphaFoldDB" id="A0A9P3L9J4"/>
<keyword evidence="4 9" id="KW-0812">Transmembrane</keyword>
<feature type="transmembrane region" description="Helical" evidence="9">
    <location>
        <begin position="290"/>
        <end position="312"/>
    </location>
</feature>
<evidence type="ECO:0000256" key="5">
    <source>
        <dbReference type="ARBA" id="ARBA00022970"/>
    </source>
</evidence>
<keyword evidence="5" id="KW-0029">Amino-acid transport</keyword>
<feature type="region of interest" description="Disordered" evidence="8">
    <location>
        <begin position="86"/>
        <end position="107"/>
    </location>
</feature>
<dbReference type="InterPro" id="IPR013057">
    <property type="entry name" value="AA_transpt_TM"/>
</dbReference>
<feature type="transmembrane region" description="Helical" evidence="9">
    <location>
        <begin position="219"/>
        <end position="241"/>
    </location>
</feature>
<evidence type="ECO:0000256" key="4">
    <source>
        <dbReference type="ARBA" id="ARBA00022692"/>
    </source>
</evidence>
<accession>A0A9P3L9J4</accession>
<dbReference type="GO" id="GO:0005774">
    <property type="term" value="C:vacuolar membrane"/>
    <property type="evidence" value="ECO:0007669"/>
    <property type="project" value="TreeGrafter"/>
</dbReference>
<evidence type="ECO:0000256" key="1">
    <source>
        <dbReference type="ARBA" id="ARBA00004141"/>
    </source>
</evidence>
<reference evidence="11 12" key="1">
    <citation type="submission" date="2021-08" db="EMBL/GenBank/DDBJ databases">
        <title>Draft Genome Sequence of Phanerochaete sordida strain YK-624.</title>
        <authorList>
            <person name="Mori T."/>
            <person name="Dohra H."/>
            <person name="Suzuki T."/>
            <person name="Kawagishi H."/>
            <person name="Hirai H."/>
        </authorList>
    </citation>
    <scope>NUCLEOTIDE SEQUENCE [LARGE SCALE GENOMIC DNA]</scope>
    <source>
        <strain evidence="11 12">YK-624</strain>
    </source>
</reference>